<dbReference type="InterPro" id="IPR036097">
    <property type="entry name" value="HisK_dim/P_sf"/>
</dbReference>
<dbReference type="SMART" id="SM00387">
    <property type="entry name" value="HATPase_c"/>
    <property type="match status" value="1"/>
</dbReference>
<dbReference type="AlphaFoldDB" id="A0A1W2ESJ7"/>
<dbReference type="InterPro" id="IPR003661">
    <property type="entry name" value="HisK_dim/P_dom"/>
</dbReference>
<dbReference type="Pfam" id="PF02743">
    <property type="entry name" value="dCache_1"/>
    <property type="match status" value="1"/>
</dbReference>
<evidence type="ECO:0000256" key="11">
    <source>
        <dbReference type="ARBA" id="ARBA00023136"/>
    </source>
</evidence>
<dbReference type="GO" id="GO:0000156">
    <property type="term" value="F:phosphorelay response regulator activity"/>
    <property type="evidence" value="ECO:0007669"/>
    <property type="project" value="TreeGrafter"/>
</dbReference>
<evidence type="ECO:0000256" key="9">
    <source>
        <dbReference type="ARBA" id="ARBA00022989"/>
    </source>
</evidence>
<dbReference type="InterPro" id="IPR050351">
    <property type="entry name" value="BphY/WalK/GraS-like"/>
</dbReference>
<dbReference type="InterPro" id="IPR003660">
    <property type="entry name" value="HAMP_dom"/>
</dbReference>
<dbReference type="InterPro" id="IPR033479">
    <property type="entry name" value="dCache_1"/>
</dbReference>
<dbReference type="SMART" id="SM00388">
    <property type="entry name" value="HisKA"/>
    <property type="match status" value="1"/>
</dbReference>
<comment type="subcellular location">
    <subcellularLocation>
        <location evidence="2">Cell membrane</location>
        <topology evidence="2">Multi-pass membrane protein</topology>
    </subcellularLocation>
</comment>
<dbReference type="InterPro" id="IPR029151">
    <property type="entry name" value="Sensor-like_sf"/>
</dbReference>
<dbReference type="PROSITE" id="PS50885">
    <property type="entry name" value="HAMP"/>
    <property type="match status" value="1"/>
</dbReference>
<keyword evidence="7 12" id="KW-0812">Transmembrane</keyword>
<dbReference type="PANTHER" id="PTHR42878:SF15">
    <property type="entry name" value="BACTERIOPHYTOCHROME"/>
    <property type="match status" value="1"/>
</dbReference>
<evidence type="ECO:0000313" key="16">
    <source>
        <dbReference type="Proteomes" id="UP000192738"/>
    </source>
</evidence>
<dbReference type="Proteomes" id="UP000192738">
    <property type="component" value="Unassembled WGS sequence"/>
</dbReference>
<comment type="catalytic activity">
    <reaction evidence="1">
        <text>ATP + protein L-histidine = ADP + protein N-phospho-L-histidine.</text>
        <dbReference type="EC" id="2.7.13.3"/>
    </reaction>
</comment>
<dbReference type="PROSITE" id="PS50109">
    <property type="entry name" value="HIS_KIN"/>
    <property type="match status" value="1"/>
</dbReference>
<dbReference type="SUPFAM" id="SSF55874">
    <property type="entry name" value="ATPase domain of HSP90 chaperone/DNA topoisomerase II/histidine kinase"/>
    <property type="match status" value="1"/>
</dbReference>
<dbReference type="InterPro" id="IPR036890">
    <property type="entry name" value="HATPase_C_sf"/>
</dbReference>
<dbReference type="Gene3D" id="6.10.340.10">
    <property type="match status" value="1"/>
</dbReference>
<organism evidence="15 16">
    <name type="scientific">Sporomusa malonica</name>
    <dbReference type="NCBI Taxonomy" id="112901"/>
    <lineage>
        <taxon>Bacteria</taxon>
        <taxon>Bacillati</taxon>
        <taxon>Bacillota</taxon>
        <taxon>Negativicutes</taxon>
        <taxon>Selenomonadales</taxon>
        <taxon>Sporomusaceae</taxon>
        <taxon>Sporomusa</taxon>
    </lineage>
</organism>
<dbReference type="PRINTS" id="PR00344">
    <property type="entry name" value="BCTRLSENSOR"/>
</dbReference>
<accession>A0A1W2ESJ7</accession>
<evidence type="ECO:0000256" key="3">
    <source>
        <dbReference type="ARBA" id="ARBA00012438"/>
    </source>
</evidence>
<keyword evidence="8" id="KW-0418">Kinase</keyword>
<proteinExistence type="predicted"/>
<dbReference type="CDD" id="cd00082">
    <property type="entry name" value="HisKA"/>
    <property type="match status" value="1"/>
</dbReference>
<dbReference type="InterPro" id="IPR004358">
    <property type="entry name" value="Sig_transdc_His_kin-like_C"/>
</dbReference>
<feature type="domain" description="Histidine kinase" evidence="13">
    <location>
        <begin position="378"/>
        <end position="589"/>
    </location>
</feature>
<keyword evidence="4" id="KW-1003">Cell membrane</keyword>
<evidence type="ECO:0000256" key="10">
    <source>
        <dbReference type="ARBA" id="ARBA00023012"/>
    </source>
</evidence>
<dbReference type="GO" id="GO:0007234">
    <property type="term" value="P:osmosensory signaling via phosphorelay pathway"/>
    <property type="evidence" value="ECO:0007669"/>
    <property type="project" value="TreeGrafter"/>
</dbReference>
<dbReference type="InterPro" id="IPR003594">
    <property type="entry name" value="HATPase_dom"/>
</dbReference>
<evidence type="ECO:0000259" key="14">
    <source>
        <dbReference type="PROSITE" id="PS50885"/>
    </source>
</evidence>
<dbReference type="Gene3D" id="3.30.450.20">
    <property type="entry name" value="PAS domain"/>
    <property type="match status" value="1"/>
</dbReference>
<dbReference type="Pfam" id="PF02518">
    <property type="entry name" value="HATPase_c"/>
    <property type="match status" value="1"/>
</dbReference>
<dbReference type="Pfam" id="PF00512">
    <property type="entry name" value="HisKA"/>
    <property type="match status" value="1"/>
</dbReference>
<evidence type="ECO:0000256" key="5">
    <source>
        <dbReference type="ARBA" id="ARBA00022553"/>
    </source>
</evidence>
<keyword evidence="16" id="KW-1185">Reference proteome</keyword>
<keyword evidence="11 12" id="KW-0472">Membrane</keyword>
<dbReference type="Gene3D" id="1.10.287.130">
    <property type="match status" value="1"/>
</dbReference>
<evidence type="ECO:0000259" key="13">
    <source>
        <dbReference type="PROSITE" id="PS50109"/>
    </source>
</evidence>
<dbReference type="CDD" id="cd12914">
    <property type="entry name" value="PDC1_DGC_like"/>
    <property type="match status" value="1"/>
</dbReference>
<dbReference type="EMBL" id="FWXI01000029">
    <property type="protein sequence ID" value="SMD12615.1"/>
    <property type="molecule type" value="Genomic_DNA"/>
</dbReference>
<dbReference type="PANTHER" id="PTHR42878">
    <property type="entry name" value="TWO-COMPONENT HISTIDINE KINASE"/>
    <property type="match status" value="1"/>
</dbReference>
<dbReference type="RefSeq" id="WP_084578158.1">
    <property type="nucleotide sequence ID" value="NZ_CP155572.1"/>
</dbReference>
<dbReference type="GO" id="GO:0030295">
    <property type="term" value="F:protein kinase activator activity"/>
    <property type="evidence" value="ECO:0007669"/>
    <property type="project" value="TreeGrafter"/>
</dbReference>
<evidence type="ECO:0000256" key="4">
    <source>
        <dbReference type="ARBA" id="ARBA00022475"/>
    </source>
</evidence>
<name>A0A1W2ESJ7_9FIRM</name>
<evidence type="ECO:0000256" key="8">
    <source>
        <dbReference type="ARBA" id="ARBA00022777"/>
    </source>
</evidence>
<dbReference type="SMART" id="SM00304">
    <property type="entry name" value="HAMP"/>
    <property type="match status" value="1"/>
</dbReference>
<dbReference type="STRING" id="112901.SAMN04488500_1295"/>
<sequence length="592" mass="65892">MNKITGSLKGIMTINFIVAVALPIFVISVITITLLSRSMGEQVIKYNTQLASDLAAGTQDFLITADMVMGQTAVMIDTGGLDSRQVQQYLDALVASHTYFEAIHVLDNNGQSVFGAPHDPSYSTLDLSRQPFFQITKQTAETHWSTTFISQHTGQPTLTITRPTRNGMIVGYINLSKLNEITAKGDVSQHSWAAILDVEGTFIGHSDRGQVYQRNNIGDREFIKTVLAGNPNSARVRYGQDDYLITVAIAKPTGWPVIIAQRTDIAFAPVTHTRNIFLVGSILALGLAVFIAVRNLRKIFKPLGEFTRKMQQVAAGNYNLPLECYEYIEFNTISDHFRTMADAVRHREAELRRKQGELANYMRTLERSNQELDQFAYVVSHDLKAPLRAIANLSQWLEEDLGSVLDPEIQHKLELLRGRVQRMENLIEGILEYSRIGRIKSDAELVNVGELIAEVIEDLAPPEGFHILVGPNMPVIDTERIRLKQVFANLVGNGIKHHNRPDGQVIIGGKDVGRFFEFSVADNGPGIAANYHHKVFEMFQTLKPRDTLESTGVGLALVKKIVENQGGSIRILSSEGQGANFIFTWPKKLKEG</sequence>
<keyword evidence="9 12" id="KW-1133">Transmembrane helix</keyword>
<dbReference type="GO" id="GO:0000155">
    <property type="term" value="F:phosphorelay sensor kinase activity"/>
    <property type="evidence" value="ECO:0007669"/>
    <property type="project" value="InterPro"/>
</dbReference>
<keyword evidence="10" id="KW-0902">Two-component regulatory system</keyword>
<evidence type="ECO:0000256" key="12">
    <source>
        <dbReference type="SAM" id="Phobius"/>
    </source>
</evidence>
<feature type="transmembrane region" description="Helical" evidence="12">
    <location>
        <begin position="12"/>
        <end position="35"/>
    </location>
</feature>
<feature type="domain" description="HAMP" evidence="14">
    <location>
        <begin position="297"/>
        <end position="349"/>
    </location>
</feature>
<gene>
    <name evidence="15" type="ORF">SAMN04488500_1295</name>
</gene>
<dbReference type="GO" id="GO:0005886">
    <property type="term" value="C:plasma membrane"/>
    <property type="evidence" value="ECO:0007669"/>
    <property type="project" value="UniProtKB-SubCell"/>
</dbReference>
<keyword evidence="6" id="KW-0808">Transferase</keyword>
<evidence type="ECO:0000256" key="6">
    <source>
        <dbReference type="ARBA" id="ARBA00022679"/>
    </source>
</evidence>
<dbReference type="Gene3D" id="3.30.565.10">
    <property type="entry name" value="Histidine kinase-like ATPase, C-terminal domain"/>
    <property type="match status" value="1"/>
</dbReference>
<evidence type="ECO:0000256" key="2">
    <source>
        <dbReference type="ARBA" id="ARBA00004651"/>
    </source>
</evidence>
<feature type="transmembrane region" description="Helical" evidence="12">
    <location>
        <begin position="276"/>
        <end position="293"/>
    </location>
</feature>
<protein>
    <recommendedName>
        <fullName evidence="3">histidine kinase</fullName>
        <ecNumber evidence="3">2.7.13.3</ecNumber>
    </recommendedName>
</protein>
<dbReference type="SUPFAM" id="SSF47384">
    <property type="entry name" value="Homodimeric domain of signal transducing histidine kinase"/>
    <property type="match status" value="1"/>
</dbReference>
<reference evidence="15 16" key="1">
    <citation type="submission" date="2017-04" db="EMBL/GenBank/DDBJ databases">
        <authorList>
            <person name="Afonso C.L."/>
            <person name="Miller P.J."/>
            <person name="Scott M.A."/>
            <person name="Spackman E."/>
            <person name="Goraichik I."/>
            <person name="Dimitrov K.M."/>
            <person name="Suarez D.L."/>
            <person name="Swayne D.E."/>
        </authorList>
    </citation>
    <scope>NUCLEOTIDE SEQUENCE [LARGE SCALE GENOMIC DNA]</scope>
    <source>
        <strain evidence="15 16">DSM 5090</strain>
    </source>
</reference>
<dbReference type="CDD" id="cd06225">
    <property type="entry name" value="HAMP"/>
    <property type="match status" value="1"/>
</dbReference>
<evidence type="ECO:0000256" key="7">
    <source>
        <dbReference type="ARBA" id="ARBA00022692"/>
    </source>
</evidence>
<dbReference type="SUPFAM" id="SSF103190">
    <property type="entry name" value="Sensory domain-like"/>
    <property type="match status" value="1"/>
</dbReference>
<evidence type="ECO:0000313" key="15">
    <source>
        <dbReference type="EMBL" id="SMD12615.1"/>
    </source>
</evidence>
<dbReference type="OrthoDB" id="9805486at2"/>
<keyword evidence="5" id="KW-0597">Phosphoprotein</keyword>
<dbReference type="EC" id="2.7.13.3" evidence="3"/>
<dbReference type="InterPro" id="IPR005467">
    <property type="entry name" value="His_kinase_dom"/>
</dbReference>
<evidence type="ECO:0000256" key="1">
    <source>
        <dbReference type="ARBA" id="ARBA00000085"/>
    </source>
</evidence>